<dbReference type="Pfam" id="PF09339">
    <property type="entry name" value="HTH_IclR"/>
    <property type="match status" value="1"/>
</dbReference>
<reference evidence="6 7" key="1">
    <citation type="journal article" date="2010" name="J. Bacteriol.">
        <title>Genome sequences of Pelagibaca bermudensis HTCC2601T and Maritimibacter alkaliphilus HTCC2654T, the type strains of two marine Roseobacter genera.</title>
        <authorList>
            <person name="Thrash J.C."/>
            <person name="Cho J.C."/>
            <person name="Ferriera S."/>
            <person name="Johnson J."/>
            <person name="Vergin K.L."/>
            <person name="Giovannoni S.J."/>
        </authorList>
    </citation>
    <scope>NUCLEOTIDE SEQUENCE [LARGE SCALE GENOMIC DNA]</scope>
    <source>
        <strain evidence="6 7">HTCC2654</strain>
    </source>
</reference>
<organism evidence="6 7">
    <name type="scientific">Maritimibacter alkaliphilus HTCC2654</name>
    <dbReference type="NCBI Taxonomy" id="314271"/>
    <lineage>
        <taxon>Bacteria</taxon>
        <taxon>Pseudomonadati</taxon>
        <taxon>Pseudomonadota</taxon>
        <taxon>Alphaproteobacteria</taxon>
        <taxon>Rhodobacterales</taxon>
        <taxon>Roseobacteraceae</taxon>
        <taxon>Maritimibacter</taxon>
    </lineage>
</organism>
<keyword evidence="3" id="KW-0804">Transcription</keyword>
<dbReference type="InterPro" id="IPR005471">
    <property type="entry name" value="Tscrpt_reg_IclR_N"/>
</dbReference>
<dbReference type="InterPro" id="IPR014757">
    <property type="entry name" value="Tscrpt_reg_IclR_C"/>
</dbReference>
<dbReference type="Gene3D" id="3.30.450.40">
    <property type="match status" value="1"/>
</dbReference>
<dbReference type="EMBL" id="AAMT01000002">
    <property type="protein sequence ID" value="EAQ14394.1"/>
    <property type="molecule type" value="Genomic_DNA"/>
</dbReference>
<evidence type="ECO:0000256" key="2">
    <source>
        <dbReference type="ARBA" id="ARBA00023125"/>
    </source>
</evidence>
<dbReference type="eggNOG" id="COG1414">
    <property type="taxonomic scope" value="Bacteria"/>
</dbReference>
<proteinExistence type="predicted"/>
<dbReference type="InterPro" id="IPR050707">
    <property type="entry name" value="HTH_MetabolicPath_Reg"/>
</dbReference>
<dbReference type="HOGENOM" id="CLU_062618_2_0_5"/>
<dbReference type="PROSITE" id="PS51077">
    <property type="entry name" value="HTH_ICLR"/>
    <property type="match status" value="1"/>
</dbReference>
<dbReference type="PANTHER" id="PTHR30136:SF8">
    <property type="entry name" value="TRANSCRIPTIONAL REGULATORY PROTEIN"/>
    <property type="match status" value="1"/>
</dbReference>
<dbReference type="SUPFAM" id="SSF46785">
    <property type="entry name" value="Winged helix' DNA-binding domain"/>
    <property type="match status" value="1"/>
</dbReference>
<dbReference type="Gene3D" id="1.10.10.10">
    <property type="entry name" value="Winged helix-like DNA-binding domain superfamily/Winged helix DNA-binding domain"/>
    <property type="match status" value="1"/>
</dbReference>
<dbReference type="InterPro" id="IPR029016">
    <property type="entry name" value="GAF-like_dom_sf"/>
</dbReference>
<evidence type="ECO:0000313" key="6">
    <source>
        <dbReference type="EMBL" id="EAQ14394.1"/>
    </source>
</evidence>
<dbReference type="OrthoDB" id="6057486at2"/>
<dbReference type="InterPro" id="IPR036390">
    <property type="entry name" value="WH_DNA-bd_sf"/>
</dbReference>
<keyword evidence="7" id="KW-1185">Reference proteome</keyword>
<comment type="caution">
    <text evidence="6">The sequence shown here is derived from an EMBL/GenBank/DDBJ whole genome shotgun (WGS) entry which is preliminary data.</text>
</comment>
<name>A3VBR1_9RHOB</name>
<keyword evidence="1" id="KW-0805">Transcription regulation</keyword>
<feature type="domain" description="HTH iclR-type" evidence="4">
    <location>
        <begin position="7"/>
        <end position="69"/>
    </location>
</feature>
<dbReference type="FunFam" id="1.10.10.10:FF:000056">
    <property type="entry name" value="IclR family transcriptional regulator"/>
    <property type="match status" value="1"/>
</dbReference>
<dbReference type="PANTHER" id="PTHR30136">
    <property type="entry name" value="HELIX-TURN-HELIX TRANSCRIPTIONAL REGULATOR, ICLR FAMILY"/>
    <property type="match status" value="1"/>
</dbReference>
<dbReference type="STRING" id="314271.RB2654_17031"/>
<dbReference type="AlphaFoldDB" id="A3VBR1"/>
<evidence type="ECO:0000256" key="1">
    <source>
        <dbReference type="ARBA" id="ARBA00023015"/>
    </source>
</evidence>
<dbReference type="GO" id="GO:0003677">
    <property type="term" value="F:DNA binding"/>
    <property type="evidence" value="ECO:0007669"/>
    <property type="project" value="UniProtKB-KW"/>
</dbReference>
<evidence type="ECO:0000313" key="7">
    <source>
        <dbReference type="Proteomes" id="UP000002931"/>
    </source>
</evidence>
<dbReference type="Pfam" id="PF01614">
    <property type="entry name" value="IclR_C"/>
    <property type="match status" value="1"/>
</dbReference>
<feature type="domain" description="IclR-ED" evidence="5">
    <location>
        <begin position="70"/>
        <end position="247"/>
    </location>
</feature>
<dbReference type="InterPro" id="IPR036388">
    <property type="entry name" value="WH-like_DNA-bd_sf"/>
</dbReference>
<accession>A3VBR1</accession>
<dbReference type="GO" id="GO:0003700">
    <property type="term" value="F:DNA-binding transcription factor activity"/>
    <property type="evidence" value="ECO:0007669"/>
    <property type="project" value="TreeGrafter"/>
</dbReference>
<gene>
    <name evidence="6" type="ORF">RB2654_17031</name>
</gene>
<keyword evidence="2" id="KW-0238">DNA-binding</keyword>
<dbReference type="SMART" id="SM00346">
    <property type="entry name" value="HTH_ICLR"/>
    <property type="match status" value="1"/>
</dbReference>
<protein>
    <submittedName>
        <fullName evidence="6">Regulatory proteins, IclR</fullName>
    </submittedName>
</protein>
<sequence>MADSAGIQSLDSALRVLEAMAQANAPLSLSDLARRVDMPASKVHRYLASFVNAGLAAQAGKSGKYDLGPGAIALGLSAMARLDFVNRTADALPDLCAETNLTAMLSIWGNFGPTIIRWERAAGFIVTTLGLGTTMPLLGSATGRTFLTWAQPNVIAAKLAEERDAQPSLDARSIAAQVRDDGYAWVSGDLIPGLAAISAPVLNWQGEVEAAVTLIGTDVSIAEPDSAPVTALKAFCARLSQPAPTPA</sequence>
<dbReference type="InterPro" id="IPR011991">
    <property type="entry name" value="ArsR-like_HTH"/>
</dbReference>
<dbReference type="PROSITE" id="PS51078">
    <property type="entry name" value="ICLR_ED"/>
    <property type="match status" value="1"/>
</dbReference>
<evidence type="ECO:0000259" key="4">
    <source>
        <dbReference type="PROSITE" id="PS51077"/>
    </source>
</evidence>
<evidence type="ECO:0000256" key="3">
    <source>
        <dbReference type="ARBA" id="ARBA00023163"/>
    </source>
</evidence>
<evidence type="ECO:0000259" key="5">
    <source>
        <dbReference type="PROSITE" id="PS51078"/>
    </source>
</evidence>
<dbReference type="GO" id="GO:0045892">
    <property type="term" value="P:negative regulation of DNA-templated transcription"/>
    <property type="evidence" value="ECO:0007669"/>
    <property type="project" value="TreeGrafter"/>
</dbReference>
<dbReference type="RefSeq" id="WP_008333785.1">
    <property type="nucleotide sequence ID" value="NZ_CH902578.1"/>
</dbReference>
<dbReference type="SUPFAM" id="SSF55781">
    <property type="entry name" value="GAF domain-like"/>
    <property type="match status" value="1"/>
</dbReference>
<dbReference type="Proteomes" id="UP000002931">
    <property type="component" value="Unassembled WGS sequence"/>
</dbReference>
<dbReference type="CDD" id="cd00090">
    <property type="entry name" value="HTH_ARSR"/>
    <property type="match status" value="1"/>
</dbReference>